<sequence>MTGTLEKKKARNDDRHLNERLHFNAALLSRLGYREQQTATALVNLQRFVKAPGAAGVNDNMAAHQISSSGLHCRFHMGKGILSRWQPLCHSSGSRTTPTGFGEIRNLEAWEHKITSTVKSVTL</sequence>
<keyword evidence="2" id="KW-1185">Reference proteome</keyword>
<evidence type="ECO:0000313" key="2">
    <source>
        <dbReference type="Proteomes" id="UP001157502"/>
    </source>
</evidence>
<gene>
    <name evidence="1" type="ORF">DPEC_G00245620</name>
</gene>
<accession>A0ACC2FW65</accession>
<evidence type="ECO:0000313" key="1">
    <source>
        <dbReference type="EMBL" id="KAJ7995538.1"/>
    </source>
</evidence>
<proteinExistence type="predicted"/>
<name>A0ACC2FW65_DALPE</name>
<organism evidence="1 2">
    <name type="scientific">Dallia pectoralis</name>
    <name type="common">Alaska blackfish</name>
    <dbReference type="NCBI Taxonomy" id="75939"/>
    <lineage>
        <taxon>Eukaryota</taxon>
        <taxon>Metazoa</taxon>
        <taxon>Chordata</taxon>
        <taxon>Craniata</taxon>
        <taxon>Vertebrata</taxon>
        <taxon>Euteleostomi</taxon>
        <taxon>Actinopterygii</taxon>
        <taxon>Neopterygii</taxon>
        <taxon>Teleostei</taxon>
        <taxon>Protacanthopterygii</taxon>
        <taxon>Esociformes</taxon>
        <taxon>Umbridae</taxon>
        <taxon>Dallia</taxon>
    </lineage>
</organism>
<dbReference type="Proteomes" id="UP001157502">
    <property type="component" value="Chromosome 21"/>
</dbReference>
<protein>
    <submittedName>
        <fullName evidence="1">Uncharacterized protein</fullName>
    </submittedName>
</protein>
<comment type="caution">
    <text evidence="1">The sequence shown here is derived from an EMBL/GenBank/DDBJ whole genome shotgun (WGS) entry which is preliminary data.</text>
</comment>
<dbReference type="EMBL" id="CM055748">
    <property type="protein sequence ID" value="KAJ7995538.1"/>
    <property type="molecule type" value="Genomic_DNA"/>
</dbReference>
<reference evidence="1" key="1">
    <citation type="submission" date="2021-05" db="EMBL/GenBank/DDBJ databases">
        <authorList>
            <person name="Pan Q."/>
            <person name="Jouanno E."/>
            <person name="Zahm M."/>
            <person name="Klopp C."/>
            <person name="Cabau C."/>
            <person name="Louis A."/>
            <person name="Berthelot C."/>
            <person name="Parey E."/>
            <person name="Roest Crollius H."/>
            <person name="Montfort J."/>
            <person name="Robinson-Rechavi M."/>
            <person name="Bouchez O."/>
            <person name="Lampietro C."/>
            <person name="Lopez Roques C."/>
            <person name="Donnadieu C."/>
            <person name="Postlethwait J."/>
            <person name="Bobe J."/>
            <person name="Dillon D."/>
            <person name="Chandos A."/>
            <person name="von Hippel F."/>
            <person name="Guiguen Y."/>
        </authorList>
    </citation>
    <scope>NUCLEOTIDE SEQUENCE</scope>
    <source>
        <strain evidence="1">YG-Jan2019</strain>
    </source>
</reference>